<keyword evidence="2" id="KW-1185">Reference proteome</keyword>
<dbReference type="AlphaFoldDB" id="A0A251RSU2"/>
<protein>
    <submittedName>
        <fullName evidence="1">Uncharacterized protein</fullName>
    </submittedName>
</protein>
<dbReference type="PANTHER" id="PTHR31485">
    <property type="entry name" value="PEPTIDYL SERINE ALPHA-GALACTOSYLTRANSFERASE"/>
    <property type="match status" value="1"/>
</dbReference>
<reference evidence="2" key="1">
    <citation type="journal article" date="2017" name="Nature">
        <title>The sunflower genome provides insights into oil metabolism, flowering and Asterid evolution.</title>
        <authorList>
            <person name="Badouin H."/>
            <person name="Gouzy J."/>
            <person name="Grassa C.J."/>
            <person name="Murat F."/>
            <person name="Staton S.E."/>
            <person name="Cottret L."/>
            <person name="Lelandais-Briere C."/>
            <person name="Owens G.L."/>
            <person name="Carrere S."/>
            <person name="Mayjonade B."/>
            <person name="Legrand L."/>
            <person name="Gill N."/>
            <person name="Kane N.C."/>
            <person name="Bowers J.E."/>
            <person name="Hubner S."/>
            <person name="Bellec A."/>
            <person name="Berard A."/>
            <person name="Berges H."/>
            <person name="Blanchet N."/>
            <person name="Boniface M.C."/>
            <person name="Brunel D."/>
            <person name="Catrice O."/>
            <person name="Chaidir N."/>
            <person name="Claudel C."/>
            <person name="Donnadieu C."/>
            <person name="Faraut T."/>
            <person name="Fievet G."/>
            <person name="Helmstetter N."/>
            <person name="King M."/>
            <person name="Knapp S.J."/>
            <person name="Lai Z."/>
            <person name="Le Paslier M.C."/>
            <person name="Lippi Y."/>
            <person name="Lorenzon L."/>
            <person name="Mandel J.R."/>
            <person name="Marage G."/>
            <person name="Marchand G."/>
            <person name="Marquand E."/>
            <person name="Bret-Mestries E."/>
            <person name="Morien E."/>
            <person name="Nambeesan S."/>
            <person name="Nguyen T."/>
            <person name="Pegot-Espagnet P."/>
            <person name="Pouilly N."/>
            <person name="Raftis F."/>
            <person name="Sallet E."/>
            <person name="Schiex T."/>
            <person name="Thomas J."/>
            <person name="Vandecasteele C."/>
            <person name="Vares D."/>
            <person name="Vear F."/>
            <person name="Vautrin S."/>
            <person name="Crespi M."/>
            <person name="Mangin B."/>
            <person name="Burke J.M."/>
            <person name="Salse J."/>
            <person name="Munos S."/>
            <person name="Vincourt P."/>
            <person name="Rieseberg L.H."/>
            <person name="Langlade N.B."/>
        </authorList>
    </citation>
    <scope>NUCLEOTIDE SEQUENCE [LARGE SCALE GENOMIC DNA]</scope>
    <source>
        <strain evidence="2">cv. SF193</strain>
    </source>
</reference>
<sequence>MNESGWISEMYGYSFGAPKPKLYHVISDKILIYPGYVPEPGVNYWVFHYGLEFSVGIWSFDKAKWRTIEMFISLRIDYMEMVEVIELHRSQKHQYHPSNIASKTQVALQIHHIKSQNFDVLYEILTVVIGTGKVFSALKGKLTRMVFSVEMDEILVVYLTVRIEKPTTYELTKDVNK</sequence>
<dbReference type="EMBL" id="CM007906">
    <property type="protein sequence ID" value="OTF87538.1"/>
    <property type="molecule type" value="Genomic_DNA"/>
</dbReference>
<proteinExistence type="predicted"/>
<evidence type="ECO:0000313" key="2">
    <source>
        <dbReference type="Proteomes" id="UP000215914"/>
    </source>
</evidence>
<organism evidence="1 2">
    <name type="scientific">Helianthus annuus</name>
    <name type="common">Common sunflower</name>
    <dbReference type="NCBI Taxonomy" id="4232"/>
    <lineage>
        <taxon>Eukaryota</taxon>
        <taxon>Viridiplantae</taxon>
        <taxon>Streptophyta</taxon>
        <taxon>Embryophyta</taxon>
        <taxon>Tracheophyta</taxon>
        <taxon>Spermatophyta</taxon>
        <taxon>Magnoliopsida</taxon>
        <taxon>eudicotyledons</taxon>
        <taxon>Gunneridae</taxon>
        <taxon>Pentapetalae</taxon>
        <taxon>asterids</taxon>
        <taxon>campanulids</taxon>
        <taxon>Asterales</taxon>
        <taxon>Asteraceae</taxon>
        <taxon>Asteroideae</taxon>
        <taxon>Heliantheae alliance</taxon>
        <taxon>Heliantheae</taxon>
        <taxon>Helianthus</taxon>
    </lineage>
</organism>
<evidence type="ECO:0000313" key="1">
    <source>
        <dbReference type="EMBL" id="OTF87538.1"/>
    </source>
</evidence>
<dbReference type="Proteomes" id="UP000215914">
    <property type="component" value="Chromosome 17"/>
</dbReference>
<dbReference type="Gene3D" id="3.30.360.10">
    <property type="entry name" value="Dihydrodipicolinate Reductase, domain 2"/>
    <property type="match status" value="1"/>
</dbReference>
<dbReference type="GO" id="GO:0016757">
    <property type="term" value="F:glycosyltransferase activity"/>
    <property type="evidence" value="ECO:0007669"/>
    <property type="project" value="InterPro"/>
</dbReference>
<dbReference type="STRING" id="4232.A0A251RSU2"/>
<gene>
    <name evidence="1" type="ORF">HannXRQ_Chr17g0562941</name>
</gene>
<dbReference type="InterPro" id="IPR044845">
    <property type="entry name" value="HPAT/SRGT1-like"/>
</dbReference>
<dbReference type="PANTHER" id="PTHR31485:SF7">
    <property type="entry name" value="PEPTIDYL SERINE ALPHA-GALACTOSYLTRANSFERASE"/>
    <property type="match status" value="1"/>
</dbReference>
<accession>A0A251RSU2</accession>
<dbReference type="InParanoid" id="A0A251RSU2"/>
<name>A0A251RSU2_HELAN</name>